<comment type="caution">
    <text evidence="10">Lacks conserved residue(s) required for the propagation of feature annotation.</text>
</comment>
<dbReference type="GO" id="GO:0005886">
    <property type="term" value="C:plasma membrane"/>
    <property type="evidence" value="ECO:0007669"/>
    <property type="project" value="UniProtKB-SubCell"/>
</dbReference>
<evidence type="ECO:0000256" key="2">
    <source>
        <dbReference type="ARBA" id="ARBA00022516"/>
    </source>
</evidence>
<dbReference type="NCBIfam" id="TIGR00023">
    <property type="entry name" value="glycerol-3-phosphate 1-O-acyltransferase PlsY"/>
    <property type="match status" value="1"/>
</dbReference>
<evidence type="ECO:0000313" key="12">
    <source>
        <dbReference type="Proteomes" id="UP000610862"/>
    </source>
</evidence>
<evidence type="ECO:0000256" key="1">
    <source>
        <dbReference type="ARBA" id="ARBA00022475"/>
    </source>
</evidence>
<evidence type="ECO:0000256" key="7">
    <source>
        <dbReference type="ARBA" id="ARBA00023136"/>
    </source>
</evidence>
<evidence type="ECO:0000256" key="4">
    <source>
        <dbReference type="ARBA" id="ARBA00022692"/>
    </source>
</evidence>
<evidence type="ECO:0000313" key="11">
    <source>
        <dbReference type="EMBL" id="MBC8568358.1"/>
    </source>
</evidence>
<keyword evidence="6 10" id="KW-0443">Lipid metabolism</keyword>
<comment type="pathway">
    <text evidence="10">Lipid metabolism; phospholipid metabolism.</text>
</comment>
<comment type="subcellular location">
    <subcellularLocation>
        <location evidence="10">Cell membrane</location>
        <topology evidence="10">Multi-pass membrane protein</topology>
    </subcellularLocation>
</comment>
<feature type="transmembrane region" description="Helical" evidence="10">
    <location>
        <begin position="111"/>
        <end position="133"/>
    </location>
</feature>
<reference evidence="11" key="1">
    <citation type="submission" date="2020-08" db="EMBL/GenBank/DDBJ databases">
        <title>Genome public.</title>
        <authorList>
            <person name="Liu C."/>
            <person name="Sun Q."/>
        </authorList>
    </citation>
    <scope>NUCLEOTIDE SEQUENCE</scope>
    <source>
        <strain evidence="11">NSJ-24</strain>
    </source>
</reference>
<keyword evidence="12" id="KW-1185">Reference proteome</keyword>
<proteinExistence type="inferred from homology"/>
<evidence type="ECO:0000256" key="8">
    <source>
        <dbReference type="ARBA" id="ARBA00023209"/>
    </source>
</evidence>
<comment type="caution">
    <text evidence="11">The sequence shown here is derived from an EMBL/GenBank/DDBJ whole genome shotgun (WGS) entry which is preliminary data.</text>
</comment>
<protein>
    <recommendedName>
        <fullName evidence="10">Glycerol-3-phosphate acyltransferase</fullName>
    </recommendedName>
    <alternativeName>
        <fullName evidence="10">Acyl-PO4 G3P acyltransferase</fullName>
    </alternativeName>
    <alternativeName>
        <fullName evidence="10">Acyl-phosphate--glycerol-3-phosphate acyltransferase</fullName>
    </alternativeName>
    <alternativeName>
        <fullName evidence="10">G3P acyltransferase</fullName>
        <shortName evidence="10">GPAT</shortName>
        <ecNumber evidence="10">2.3.1.275</ecNumber>
    </alternativeName>
    <alternativeName>
        <fullName evidence="10">Lysophosphatidic acid synthase</fullName>
        <shortName evidence="10">LPA synthase</shortName>
    </alternativeName>
</protein>
<evidence type="ECO:0000256" key="10">
    <source>
        <dbReference type="HAMAP-Rule" id="MF_01043"/>
    </source>
</evidence>
<dbReference type="EC" id="2.3.1.275" evidence="10"/>
<dbReference type="GO" id="GO:0043772">
    <property type="term" value="F:acyl-phosphate glycerol-3-phosphate acyltransferase activity"/>
    <property type="evidence" value="ECO:0007669"/>
    <property type="project" value="UniProtKB-UniRule"/>
</dbReference>
<evidence type="ECO:0000256" key="3">
    <source>
        <dbReference type="ARBA" id="ARBA00022679"/>
    </source>
</evidence>
<keyword evidence="4 10" id="KW-0812">Transmembrane</keyword>
<keyword evidence="7 10" id="KW-0472">Membrane</keyword>
<dbReference type="GO" id="GO:0008654">
    <property type="term" value="P:phospholipid biosynthetic process"/>
    <property type="evidence" value="ECO:0007669"/>
    <property type="project" value="UniProtKB-UniRule"/>
</dbReference>
<comment type="similarity">
    <text evidence="10">Belongs to the PlsY family.</text>
</comment>
<comment type="catalytic activity">
    <reaction evidence="10">
        <text>an acyl phosphate + sn-glycerol 3-phosphate = a 1-acyl-sn-glycero-3-phosphate + phosphate</text>
        <dbReference type="Rhea" id="RHEA:34075"/>
        <dbReference type="ChEBI" id="CHEBI:43474"/>
        <dbReference type="ChEBI" id="CHEBI:57597"/>
        <dbReference type="ChEBI" id="CHEBI:57970"/>
        <dbReference type="ChEBI" id="CHEBI:59918"/>
        <dbReference type="EC" id="2.3.1.275"/>
    </reaction>
</comment>
<keyword evidence="5 10" id="KW-1133">Transmembrane helix</keyword>
<evidence type="ECO:0000256" key="5">
    <source>
        <dbReference type="ARBA" id="ARBA00022989"/>
    </source>
</evidence>
<keyword evidence="3 10" id="KW-0808">Transferase</keyword>
<comment type="function">
    <text evidence="10">Catalyzes the transfer of an acyl group from acyl-phosphate (acyl-PO(4)) to glycerol-3-phosphate (G3P) to form lysophosphatidic acid (LPA). This enzyme utilizes acyl-phosphate as fatty acyl donor, but not acyl-CoA or acyl-ACP.</text>
</comment>
<dbReference type="HAMAP" id="MF_01043">
    <property type="entry name" value="PlsY"/>
    <property type="match status" value="1"/>
</dbReference>
<feature type="transmembrane region" description="Helical" evidence="10">
    <location>
        <begin position="139"/>
        <end position="172"/>
    </location>
</feature>
<evidence type="ECO:0000256" key="9">
    <source>
        <dbReference type="ARBA" id="ARBA00023264"/>
    </source>
</evidence>
<dbReference type="AlphaFoldDB" id="A0A926E8H0"/>
<keyword evidence="9 10" id="KW-1208">Phospholipid metabolism</keyword>
<keyword evidence="11" id="KW-0012">Acyltransferase</keyword>
<dbReference type="PANTHER" id="PTHR30309:SF0">
    <property type="entry name" value="GLYCEROL-3-PHOSPHATE ACYLTRANSFERASE-RELATED"/>
    <property type="match status" value="1"/>
</dbReference>
<gene>
    <name evidence="10 11" type="primary">plsY</name>
    <name evidence="11" type="ORF">H8692_06280</name>
</gene>
<accession>A0A926E8H0</accession>
<dbReference type="Pfam" id="PF02660">
    <property type="entry name" value="G3P_acyltransf"/>
    <property type="match status" value="1"/>
</dbReference>
<dbReference type="SMART" id="SM01207">
    <property type="entry name" value="G3P_acyltransf"/>
    <property type="match status" value="1"/>
</dbReference>
<feature type="transmembrane region" description="Helical" evidence="10">
    <location>
        <begin position="79"/>
        <end position="99"/>
    </location>
</feature>
<comment type="subunit">
    <text evidence="10">Probably interacts with PlsX.</text>
</comment>
<evidence type="ECO:0000256" key="6">
    <source>
        <dbReference type="ARBA" id="ARBA00023098"/>
    </source>
</evidence>
<sequence>MWLCILSVVIAYFIGNISPSILMAKAKGIDIRNEGSGNAGTTNALRVMGKKAGAVTLIIDVLKGTCAVLLGSLLAGHTGAMWCVVAVFFGHVWPVFFGFRGGKGVATAFGALMGLNPLLGLATLAIVVAGVLITRRMSVGSILGAVCFPVLSFFMEKDFIYLGIVVAVIVLIKHRANIIRLFRGEEPVMSIFERKTDTKKQEEK</sequence>
<keyword evidence="2 10" id="KW-0444">Lipid biosynthesis</keyword>
<dbReference type="PANTHER" id="PTHR30309">
    <property type="entry name" value="INNER MEMBRANE PROTEIN YGIH"/>
    <property type="match status" value="1"/>
</dbReference>
<keyword evidence="1 10" id="KW-1003">Cell membrane</keyword>
<organism evidence="11 12">
    <name type="scientific">Lentihominibacter hominis</name>
    <dbReference type="NCBI Taxonomy" id="2763645"/>
    <lineage>
        <taxon>Bacteria</taxon>
        <taxon>Bacillati</taxon>
        <taxon>Bacillota</taxon>
        <taxon>Clostridia</taxon>
        <taxon>Peptostreptococcales</taxon>
        <taxon>Anaerovoracaceae</taxon>
        <taxon>Lentihominibacter</taxon>
    </lineage>
</organism>
<dbReference type="InterPro" id="IPR003811">
    <property type="entry name" value="G3P_acylTferase_PlsY"/>
</dbReference>
<name>A0A926E8H0_9FIRM</name>
<dbReference type="EMBL" id="JACRTA010000002">
    <property type="protein sequence ID" value="MBC8568358.1"/>
    <property type="molecule type" value="Genomic_DNA"/>
</dbReference>
<dbReference type="Proteomes" id="UP000610862">
    <property type="component" value="Unassembled WGS sequence"/>
</dbReference>
<keyword evidence="8 10" id="KW-0594">Phospholipid biosynthesis</keyword>